<evidence type="ECO:0000256" key="8">
    <source>
        <dbReference type="SAM" id="Phobius"/>
    </source>
</evidence>
<evidence type="ECO:0000256" key="7">
    <source>
        <dbReference type="ARBA" id="ARBA00023136"/>
    </source>
</evidence>
<dbReference type="GO" id="GO:0016887">
    <property type="term" value="F:ATP hydrolysis activity"/>
    <property type="evidence" value="ECO:0007669"/>
    <property type="project" value="InterPro"/>
</dbReference>
<organism evidence="11 12">
    <name type="scientific">Thioclava dalianensis</name>
    <dbReference type="NCBI Taxonomy" id="1185766"/>
    <lineage>
        <taxon>Bacteria</taxon>
        <taxon>Pseudomonadati</taxon>
        <taxon>Pseudomonadota</taxon>
        <taxon>Alphaproteobacteria</taxon>
        <taxon>Rhodobacterales</taxon>
        <taxon>Paracoccaceae</taxon>
        <taxon>Thioclava</taxon>
    </lineage>
</organism>
<feature type="transmembrane region" description="Helical" evidence="8">
    <location>
        <begin position="73"/>
        <end position="94"/>
    </location>
</feature>
<dbReference type="Gene3D" id="3.40.50.300">
    <property type="entry name" value="P-loop containing nucleotide triphosphate hydrolases"/>
    <property type="match status" value="1"/>
</dbReference>
<dbReference type="FunFam" id="3.40.50.300:FF:000287">
    <property type="entry name" value="Multidrug ABC transporter ATP-binding protein"/>
    <property type="match status" value="1"/>
</dbReference>
<dbReference type="STRING" id="1185766.SAMN05216224_101670"/>
<evidence type="ECO:0000256" key="1">
    <source>
        <dbReference type="ARBA" id="ARBA00004651"/>
    </source>
</evidence>
<evidence type="ECO:0000259" key="10">
    <source>
        <dbReference type="PROSITE" id="PS50929"/>
    </source>
</evidence>
<evidence type="ECO:0000256" key="3">
    <source>
        <dbReference type="ARBA" id="ARBA00022692"/>
    </source>
</evidence>
<feature type="domain" description="ABC transmembrane type-1" evidence="10">
    <location>
        <begin position="41"/>
        <end position="324"/>
    </location>
</feature>
<dbReference type="PANTHER" id="PTHR43394">
    <property type="entry name" value="ATP-DEPENDENT PERMEASE MDL1, MITOCHONDRIAL"/>
    <property type="match status" value="1"/>
</dbReference>
<comment type="subcellular location">
    <subcellularLocation>
        <location evidence="1">Cell membrane</location>
        <topology evidence="1">Multi-pass membrane protein</topology>
    </subcellularLocation>
</comment>
<dbReference type="PANTHER" id="PTHR43394:SF1">
    <property type="entry name" value="ATP-BINDING CASSETTE SUB-FAMILY B MEMBER 10, MITOCHONDRIAL"/>
    <property type="match status" value="1"/>
</dbReference>
<dbReference type="GO" id="GO:0005524">
    <property type="term" value="F:ATP binding"/>
    <property type="evidence" value="ECO:0007669"/>
    <property type="project" value="UniProtKB-KW"/>
</dbReference>
<reference evidence="11 12" key="1">
    <citation type="submission" date="2014-03" db="EMBL/GenBank/DDBJ databases">
        <title>The draft genome sequence of Thioclava dalianensis DLFJ1-1.</title>
        <authorList>
            <person name="Lai Q."/>
            <person name="Shao Z."/>
        </authorList>
    </citation>
    <scope>NUCLEOTIDE SEQUENCE [LARGE SCALE GENOMIC DNA]</scope>
    <source>
        <strain evidence="11 12">DLFJ1-1</strain>
    </source>
</reference>
<sequence length="604" mass="66437">MTDETVETTPGRLGALKGLLNNSLISRLLREGMNEQGWLYAIAILAMLVVALTSAATAWVMQRIIDALGHPENHAGVAMVSITVMVIFTVKGIANYTQVVFMSRAGNRIVARQQIRLYQKLMRQGVGFFNINESSDLLMRVTQSAQAARSLIEVVVTSMVRDLLTLFGLICVMVYQQPLLSSVMLIIGPLTMIGLRYILRHVRVIMEKEMASLSEIIKVIQETSGGIQIIKIFSLEKRMNRRMEGAVKQVETRSNAVARLEAITSPLMETLSGFAIAGVVYLSAFGAFGSEATTPGQLMSFVTALLMAYEPAKRLSRMRVTIESKMVGVRIMFELLDQPETISEAENATTLPPGPGKMEMRNLGFAYAKDKRVLRDVNLTFEPGKTTALVGPSGAGKSTVLNLAMRLYDPTEGNVLIDGQDIRDVTFDSLRARMSFVGQGTFLFSTSVMENIRVSRPDATDEEVYEAARAAHAHEFIAKLDEGYETQVGENGTFLSGGQRQRLSIARAFLRRAEILLLDEATSALDADSEALIKDALREVTKDVTTIVIAHRLSTVLEADRIYVMEDGRVVEFGTARELLDHGGVFKRLFDQQFGGSGGMQGVQ</sequence>
<dbReference type="InterPro" id="IPR011527">
    <property type="entry name" value="ABC1_TM_dom"/>
</dbReference>
<proteinExistence type="predicted"/>
<dbReference type="AlphaFoldDB" id="A0A074TI40"/>
<dbReference type="SUPFAM" id="SSF52540">
    <property type="entry name" value="P-loop containing nucleoside triphosphate hydrolases"/>
    <property type="match status" value="1"/>
</dbReference>
<dbReference type="CDD" id="cd18552">
    <property type="entry name" value="ABC_6TM_MsbA_like"/>
    <property type="match status" value="1"/>
</dbReference>
<dbReference type="GO" id="GO:0015421">
    <property type="term" value="F:ABC-type oligopeptide transporter activity"/>
    <property type="evidence" value="ECO:0007669"/>
    <property type="project" value="TreeGrafter"/>
</dbReference>
<dbReference type="RefSeq" id="WP_081856313.1">
    <property type="nucleotide sequence ID" value="NZ_FOVB01000001.1"/>
</dbReference>
<evidence type="ECO:0000313" key="11">
    <source>
        <dbReference type="EMBL" id="KEP69815.1"/>
    </source>
</evidence>
<feature type="domain" description="ABC transporter" evidence="9">
    <location>
        <begin position="358"/>
        <end position="592"/>
    </location>
</feature>
<dbReference type="Pfam" id="PF00664">
    <property type="entry name" value="ABC_membrane"/>
    <property type="match status" value="1"/>
</dbReference>
<comment type="caution">
    <text evidence="11">The sequence shown here is derived from an EMBL/GenBank/DDBJ whole genome shotgun (WGS) entry which is preliminary data.</text>
</comment>
<keyword evidence="4" id="KW-0547">Nucleotide-binding</keyword>
<evidence type="ECO:0000256" key="6">
    <source>
        <dbReference type="ARBA" id="ARBA00022989"/>
    </source>
</evidence>
<name>A0A074TI40_9RHOB</name>
<dbReference type="PROSITE" id="PS50893">
    <property type="entry name" value="ABC_TRANSPORTER_2"/>
    <property type="match status" value="1"/>
</dbReference>
<dbReference type="PROSITE" id="PS50929">
    <property type="entry name" value="ABC_TM1F"/>
    <property type="match status" value="1"/>
</dbReference>
<dbReference type="InterPro" id="IPR003593">
    <property type="entry name" value="AAA+_ATPase"/>
</dbReference>
<keyword evidence="3 8" id="KW-0812">Transmembrane</keyword>
<dbReference type="eggNOG" id="COG1132">
    <property type="taxonomic scope" value="Bacteria"/>
</dbReference>
<evidence type="ECO:0000256" key="5">
    <source>
        <dbReference type="ARBA" id="ARBA00022840"/>
    </source>
</evidence>
<dbReference type="InterPro" id="IPR017871">
    <property type="entry name" value="ABC_transporter-like_CS"/>
</dbReference>
<keyword evidence="5 11" id="KW-0067">ATP-binding</keyword>
<dbReference type="Pfam" id="PF00005">
    <property type="entry name" value="ABC_tran"/>
    <property type="match status" value="1"/>
</dbReference>
<dbReference type="EMBL" id="JHEH01000010">
    <property type="protein sequence ID" value="KEP69815.1"/>
    <property type="molecule type" value="Genomic_DNA"/>
</dbReference>
<dbReference type="InterPro" id="IPR003439">
    <property type="entry name" value="ABC_transporter-like_ATP-bd"/>
</dbReference>
<dbReference type="InterPro" id="IPR036640">
    <property type="entry name" value="ABC1_TM_sf"/>
</dbReference>
<accession>A0A074TI40</accession>
<dbReference type="SUPFAM" id="SSF90123">
    <property type="entry name" value="ABC transporter transmembrane region"/>
    <property type="match status" value="1"/>
</dbReference>
<evidence type="ECO:0000256" key="2">
    <source>
        <dbReference type="ARBA" id="ARBA00022448"/>
    </source>
</evidence>
<dbReference type="Gene3D" id="1.20.1560.10">
    <property type="entry name" value="ABC transporter type 1, transmembrane domain"/>
    <property type="match status" value="1"/>
</dbReference>
<dbReference type="OrthoDB" id="9808328at2"/>
<evidence type="ECO:0000259" key="9">
    <source>
        <dbReference type="PROSITE" id="PS50893"/>
    </source>
</evidence>
<dbReference type="InterPro" id="IPR027417">
    <property type="entry name" value="P-loop_NTPase"/>
</dbReference>
<gene>
    <name evidence="11" type="ORF">DL1_01960</name>
</gene>
<evidence type="ECO:0000256" key="4">
    <source>
        <dbReference type="ARBA" id="ARBA00022741"/>
    </source>
</evidence>
<keyword evidence="2" id="KW-0813">Transport</keyword>
<keyword evidence="7 8" id="KW-0472">Membrane</keyword>
<keyword evidence="6 8" id="KW-1133">Transmembrane helix</keyword>
<dbReference type="GO" id="GO:0005886">
    <property type="term" value="C:plasma membrane"/>
    <property type="evidence" value="ECO:0007669"/>
    <property type="project" value="UniProtKB-SubCell"/>
</dbReference>
<feature type="transmembrane region" description="Helical" evidence="8">
    <location>
        <begin position="37"/>
        <end position="61"/>
    </location>
</feature>
<evidence type="ECO:0000313" key="12">
    <source>
        <dbReference type="Proteomes" id="UP000027725"/>
    </source>
</evidence>
<protein>
    <submittedName>
        <fullName evidence="11">ABC transporter ATP-binding protein</fullName>
    </submittedName>
</protein>
<dbReference type="Proteomes" id="UP000027725">
    <property type="component" value="Unassembled WGS sequence"/>
</dbReference>
<keyword evidence="12" id="KW-1185">Reference proteome</keyword>
<dbReference type="PROSITE" id="PS00211">
    <property type="entry name" value="ABC_TRANSPORTER_1"/>
    <property type="match status" value="1"/>
</dbReference>
<dbReference type="InterPro" id="IPR039421">
    <property type="entry name" value="Type_1_exporter"/>
</dbReference>
<dbReference type="SMART" id="SM00382">
    <property type="entry name" value="AAA"/>
    <property type="match status" value="1"/>
</dbReference>